<reference evidence="6 7" key="1">
    <citation type="submission" date="2013-03" db="EMBL/GenBank/DDBJ databases">
        <title>The Genome Sequence of Phialophora europaea CBS 101466.</title>
        <authorList>
            <consortium name="The Broad Institute Genomics Platform"/>
            <person name="Cuomo C."/>
            <person name="de Hoog S."/>
            <person name="Gorbushina A."/>
            <person name="Walker B."/>
            <person name="Young S.K."/>
            <person name="Zeng Q."/>
            <person name="Gargeya S."/>
            <person name="Fitzgerald M."/>
            <person name="Haas B."/>
            <person name="Abouelleil A."/>
            <person name="Allen A.W."/>
            <person name="Alvarado L."/>
            <person name="Arachchi H.M."/>
            <person name="Berlin A.M."/>
            <person name="Chapman S.B."/>
            <person name="Gainer-Dewar J."/>
            <person name="Goldberg J."/>
            <person name="Griggs A."/>
            <person name="Gujja S."/>
            <person name="Hansen M."/>
            <person name="Howarth C."/>
            <person name="Imamovic A."/>
            <person name="Ireland A."/>
            <person name="Larimer J."/>
            <person name="McCowan C."/>
            <person name="Murphy C."/>
            <person name="Pearson M."/>
            <person name="Poon T.W."/>
            <person name="Priest M."/>
            <person name="Roberts A."/>
            <person name="Saif S."/>
            <person name="Shea T."/>
            <person name="Sisk P."/>
            <person name="Sykes S."/>
            <person name="Wortman J."/>
            <person name="Nusbaum C."/>
            <person name="Birren B."/>
        </authorList>
    </citation>
    <scope>NUCLEOTIDE SEQUENCE [LARGE SCALE GENOMIC DNA]</scope>
    <source>
        <strain evidence="6 7">CBS 101466</strain>
    </source>
</reference>
<evidence type="ECO:0000313" key="7">
    <source>
        <dbReference type="Proteomes" id="UP000030752"/>
    </source>
</evidence>
<dbReference type="CDD" id="cd03141">
    <property type="entry name" value="GATase1_Hsp31_like"/>
    <property type="match status" value="1"/>
</dbReference>
<protein>
    <recommendedName>
        <fullName evidence="1">D-lactate dehydratase</fullName>
        <ecNumber evidence="1">4.2.1.130</ecNumber>
    </recommendedName>
</protein>
<gene>
    <name evidence="6" type="ORF">HMPREF1541_08304</name>
</gene>
<keyword evidence="2" id="KW-0346">Stress response</keyword>
<dbReference type="PANTHER" id="PTHR48094:SF11">
    <property type="entry name" value="GLUTATHIONE-INDEPENDENT GLYOXALASE HSP31-RELATED"/>
    <property type="match status" value="1"/>
</dbReference>
<dbReference type="GO" id="GO:0019172">
    <property type="term" value="F:glyoxalase III activity"/>
    <property type="evidence" value="ECO:0007669"/>
    <property type="project" value="UniProtKB-EC"/>
</dbReference>
<dbReference type="eggNOG" id="ENOG502RZ3Y">
    <property type="taxonomic scope" value="Eukaryota"/>
</dbReference>
<dbReference type="VEuPathDB" id="FungiDB:HMPREF1541_08304"/>
<proteinExistence type="inferred from homology"/>
<dbReference type="Proteomes" id="UP000030752">
    <property type="component" value="Unassembled WGS sequence"/>
</dbReference>
<dbReference type="EC" id="4.2.1.130" evidence="1"/>
<dbReference type="OrthoDB" id="543156at2759"/>
<dbReference type="GO" id="GO:0019243">
    <property type="term" value="P:methylglyoxal catabolic process to D-lactate via S-lactoyl-glutathione"/>
    <property type="evidence" value="ECO:0007669"/>
    <property type="project" value="TreeGrafter"/>
</dbReference>
<evidence type="ECO:0000256" key="4">
    <source>
        <dbReference type="ARBA" id="ARBA00038493"/>
    </source>
</evidence>
<dbReference type="GeneID" id="19975643"/>
<dbReference type="AlphaFoldDB" id="W2RNP0"/>
<dbReference type="Gene3D" id="3.40.50.880">
    <property type="match status" value="1"/>
</dbReference>
<dbReference type="HOGENOM" id="CLU_070319_2_0_1"/>
<dbReference type="STRING" id="1220924.W2RNP0"/>
<dbReference type="InterPro" id="IPR029062">
    <property type="entry name" value="Class_I_gatase-like"/>
</dbReference>
<evidence type="ECO:0000256" key="1">
    <source>
        <dbReference type="ARBA" id="ARBA00013134"/>
    </source>
</evidence>
<evidence type="ECO:0000256" key="5">
    <source>
        <dbReference type="ARBA" id="ARBA00048082"/>
    </source>
</evidence>
<comment type="similarity">
    <text evidence="4">Belongs to the peptidase C56 family. HSP31-like subfamily.</text>
</comment>
<dbReference type="InterPro" id="IPR050325">
    <property type="entry name" value="Prot/Nucl_acid_deglycase"/>
</dbReference>
<dbReference type="InParanoid" id="W2RNP0"/>
<dbReference type="EMBL" id="KB822724">
    <property type="protein sequence ID" value="ETN37313.1"/>
    <property type="molecule type" value="Genomic_DNA"/>
</dbReference>
<dbReference type="PANTHER" id="PTHR48094">
    <property type="entry name" value="PROTEIN/NUCLEIC ACID DEGLYCASE DJ-1-RELATED"/>
    <property type="match status" value="1"/>
</dbReference>
<name>W2RNP0_CYPE1</name>
<sequence length="239" mass="25414">MATNKPHVLVVLSSAKPGWFLPELAHPYHILAPHCTITIASHLGGAAPLDPLSISSYGEDAICAEFMKSHADLYANTAKLEDLIPRAEAGEFDAIFYVGGYGPMFDIVDSPASAKIIQVLYANKKLLTGVCHGPAAFAHVNKPSTQEPLLKGHKVTGVSNKECELLFPVSGIVEPWSVEDELAKATAGGYSKAAEPYGVEVVLSKGEDGRTFVTGQNPSSGLGVGKAVYKELFGKDYEE</sequence>
<organism evidence="6 7">
    <name type="scientific">Cyphellophora europaea (strain CBS 101466)</name>
    <name type="common">Phialophora europaea</name>
    <dbReference type="NCBI Taxonomy" id="1220924"/>
    <lineage>
        <taxon>Eukaryota</taxon>
        <taxon>Fungi</taxon>
        <taxon>Dikarya</taxon>
        <taxon>Ascomycota</taxon>
        <taxon>Pezizomycotina</taxon>
        <taxon>Eurotiomycetes</taxon>
        <taxon>Chaetothyriomycetidae</taxon>
        <taxon>Chaetothyriales</taxon>
        <taxon>Cyphellophoraceae</taxon>
        <taxon>Cyphellophora</taxon>
    </lineage>
</organism>
<evidence type="ECO:0000313" key="6">
    <source>
        <dbReference type="EMBL" id="ETN37313.1"/>
    </source>
</evidence>
<evidence type="ECO:0000256" key="3">
    <source>
        <dbReference type="ARBA" id="ARBA00023239"/>
    </source>
</evidence>
<evidence type="ECO:0000256" key="2">
    <source>
        <dbReference type="ARBA" id="ARBA00023016"/>
    </source>
</evidence>
<keyword evidence="7" id="KW-1185">Reference proteome</keyword>
<dbReference type="SUPFAM" id="SSF52317">
    <property type="entry name" value="Class I glutamine amidotransferase-like"/>
    <property type="match status" value="1"/>
</dbReference>
<accession>W2RNP0</accession>
<dbReference type="RefSeq" id="XP_008720845.1">
    <property type="nucleotide sequence ID" value="XM_008722623.1"/>
</dbReference>
<comment type="catalytic activity">
    <reaction evidence="5">
        <text>methylglyoxal + H2O = (R)-lactate + H(+)</text>
        <dbReference type="Rhea" id="RHEA:27754"/>
        <dbReference type="ChEBI" id="CHEBI:15377"/>
        <dbReference type="ChEBI" id="CHEBI:15378"/>
        <dbReference type="ChEBI" id="CHEBI:16004"/>
        <dbReference type="ChEBI" id="CHEBI:17158"/>
        <dbReference type="EC" id="4.2.1.130"/>
    </reaction>
</comment>
<keyword evidence="3" id="KW-0456">Lyase</keyword>
<dbReference type="GO" id="GO:0005737">
    <property type="term" value="C:cytoplasm"/>
    <property type="evidence" value="ECO:0007669"/>
    <property type="project" value="TreeGrafter"/>
</dbReference>